<accession>A0AAV3QK57</accession>
<reference evidence="2 3" key="1">
    <citation type="submission" date="2024-01" db="EMBL/GenBank/DDBJ databases">
        <title>The complete chloroplast genome sequence of Lithospermum erythrorhizon: insights into the phylogenetic relationship among Boraginaceae species and the maternal lineages of purple gromwells.</title>
        <authorList>
            <person name="Okada T."/>
            <person name="Watanabe K."/>
        </authorList>
    </citation>
    <scope>NUCLEOTIDE SEQUENCE [LARGE SCALE GENOMIC DNA]</scope>
</reference>
<feature type="compositionally biased region" description="Basic and acidic residues" evidence="1">
    <location>
        <begin position="178"/>
        <end position="195"/>
    </location>
</feature>
<proteinExistence type="predicted"/>
<sequence>MEQHKSEAGVKDTVASDQHSLSLDDANEQIDQLTRKSPVAAKNAKKQAETTAKMSALPLVNTPTSRAPLVEKEGTKLVQTADSLEEVEAHIGEAVIVDDPHTKDGQIVGPSTAHVIEKRAEIRRDISSVGMNDTTFDHHVTLHDAEREHRRRSREYLSNRRANLENDRGHSHATNDGMEYRNERQNPRRHGIRDDQRELLLDVDKIMLPERLPIE</sequence>
<dbReference type="Proteomes" id="UP001454036">
    <property type="component" value="Unassembled WGS sequence"/>
</dbReference>
<gene>
    <name evidence="2" type="ORF">LIER_39637</name>
</gene>
<evidence type="ECO:0000313" key="2">
    <source>
        <dbReference type="EMBL" id="GAA0163651.1"/>
    </source>
</evidence>
<comment type="caution">
    <text evidence="2">The sequence shown here is derived from an EMBL/GenBank/DDBJ whole genome shotgun (WGS) entry which is preliminary data.</text>
</comment>
<feature type="compositionally biased region" description="Basic and acidic residues" evidence="1">
    <location>
        <begin position="1"/>
        <end position="10"/>
    </location>
</feature>
<feature type="region of interest" description="Disordered" evidence="1">
    <location>
        <begin position="158"/>
        <end position="195"/>
    </location>
</feature>
<evidence type="ECO:0000313" key="3">
    <source>
        <dbReference type="Proteomes" id="UP001454036"/>
    </source>
</evidence>
<evidence type="ECO:0000256" key="1">
    <source>
        <dbReference type="SAM" id="MobiDB-lite"/>
    </source>
</evidence>
<dbReference type="AlphaFoldDB" id="A0AAV3QK57"/>
<dbReference type="EMBL" id="BAABME010021569">
    <property type="protein sequence ID" value="GAA0163651.1"/>
    <property type="molecule type" value="Genomic_DNA"/>
</dbReference>
<feature type="compositionally biased region" description="Basic and acidic residues" evidence="1">
    <location>
        <begin position="158"/>
        <end position="170"/>
    </location>
</feature>
<name>A0AAV3QK57_LITER</name>
<feature type="region of interest" description="Disordered" evidence="1">
    <location>
        <begin position="1"/>
        <end position="56"/>
    </location>
</feature>
<organism evidence="2 3">
    <name type="scientific">Lithospermum erythrorhizon</name>
    <name type="common">Purple gromwell</name>
    <name type="synonym">Lithospermum officinale var. erythrorhizon</name>
    <dbReference type="NCBI Taxonomy" id="34254"/>
    <lineage>
        <taxon>Eukaryota</taxon>
        <taxon>Viridiplantae</taxon>
        <taxon>Streptophyta</taxon>
        <taxon>Embryophyta</taxon>
        <taxon>Tracheophyta</taxon>
        <taxon>Spermatophyta</taxon>
        <taxon>Magnoliopsida</taxon>
        <taxon>eudicotyledons</taxon>
        <taxon>Gunneridae</taxon>
        <taxon>Pentapetalae</taxon>
        <taxon>asterids</taxon>
        <taxon>lamiids</taxon>
        <taxon>Boraginales</taxon>
        <taxon>Boraginaceae</taxon>
        <taxon>Boraginoideae</taxon>
        <taxon>Lithospermeae</taxon>
        <taxon>Lithospermum</taxon>
    </lineage>
</organism>
<keyword evidence="3" id="KW-1185">Reference proteome</keyword>
<protein>
    <submittedName>
        <fullName evidence="2">Uncharacterized protein</fullName>
    </submittedName>
</protein>